<dbReference type="Pfam" id="PF05045">
    <property type="entry name" value="RgpF"/>
    <property type="match status" value="1"/>
</dbReference>
<dbReference type="KEGG" id="phn:PAEH1_07280"/>
<protein>
    <recommendedName>
        <fullName evidence="1">Glycosyltransferase 2-like domain-containing protein</fullName>
    </recommendedName>
</protein>
<dbReference type="PANTHER" id="PTHR22916">
    <property type="entry name" value="GLYCOSYLTRANSFERASE"/>
    <property type="match status" value="1"/>
</dbReference>
<dbReference type="Pfam" id="PF00535">
    <property type="entry name" value="Glycos_transf_2"/>
    <property type="match status" value="1"/>
</dbReference>
<evidence type="ECO:0000259" key="1">
    <source>
        <dbReference type="Pfam" id="PF00535"/>
    </source>
</evidence>
<dbReference type="InterPro" id="IPR007739">
    <property type="entry name" value="RgpF"/>
</dbReference>
<accession>A0A1U9K032</accession>
<dbReference type="STRING" id="643674.PAEH1_07280"/>
<name>A0A1U9K032_9BURK</name>
<dbReference type="InterPro" id="IPR029044">
    <property type="entry name" value="Nucleotide-diphossugar_trans"/>
</dbReference>
<proteinExistence type="predicted"/>
<dbReference type="AlphaFoldDB" id="A0A1U9K032"/>
<evidence type="ECO:0000313" key="2">
    <source>
        <dbReference type="EMBL" id="AQS51405.1"/>
    </source>
</evidence>
<dbReference type="PANTHER" id="PTHR22916:SF3">
    <property type="entry name" value="UDP-GLCNAC:BETAGAL BETA-1,3-N-ACETYLGLUCOSAMINYLTRANSFERASE-LIKE PROTEIN 1"/>
    <property type="match status" value="1"/>
</dbReference>
<dbReference type="OrthoDB" id="9798249at2"/>
<dbReference type="GO" id="GO:0016758">
    <property type="term" value="F:hexosyltransferase activity"/>
    <property type="evidence" value="ECO:0007669"/>
    <property type="project" value="UniProtKB-ARBA"/>
</dbReference>
<dbReference type="Gene3D" id="3.90.550.10">
    <property type="entry name" value="Spore Coat Polysaccharide Biosynthesis Protein SpsA, Chain A"/>
    <property type="match status" value="1"/>
</dbReference>
<evidence type="ECO:0000313" key="3">
    <source>
        <dbReference type="Proteomes" id="UP000189369"/>
    </source>
</evidence>
<dbReference type="Proteomes" id="UP000189369">
    <property type="component" value="Chromosome"/>
</dbReference>
<dbReference type="InterPro" id="IPR001173">
    <property type="entry name" value="Glyco_trans_2-like"/>
</dbReference>
<feature type="domain" description="Glycosyltransferase 2-like" evidence="1">
    <location>
        <begin position="8"/>
        <end position="176"/>
    </location>
</feature>
<gene>
    <name evidence="2" type="ORF">PAEH1_07280</name>
</gene>
<organism evidence="2 3">
    <name type="scientific">Paenalcaligenes hominis</name>
    <dbReference type="NCBI Taxonomy" id="643674"/>
    <lineage>
        <taxon>Bacteria</taxon>
        <taxon>Pseudomonadati</taxon>
        <taxon>Pseudomonadota</taxon>
        <taxon>Betaproteobacteria</taxon>
        <taxon>Burkholderiales</taxon>
        <taxon>Alcaligenaceae</taxon>
        <taxon>Paenalcaligenes</taxon>
    </lineage>
</organism>
<sequence>MTMRPLVSVIIPSYNHGRFLPQTIQSVLQQTYSNLELIIIDDGSKDDSWAMIQAAAANDSRIRAYHQANQGAHAAINRGLALAQGEFLCILNSDDRYVPERLARLVELATTEHVDFIATGLRLIDADGQPITDDPWLLEYQRMVSRAQTDGLWAALLERNVTVSTSNFFFRKTLFDALGPIRPLRYNMDWDYVLRAYLANPAAFQWRFDWVLWEYRLHGKNTILGGLPVSAIEANHLVLRSLQTAHGVPAAALAGLRRHYKLIRQQQVTQIAAARDAAWEPEVHKAHAGWQQALNAYENTVKAYDATHAELGATLETLEQTRLELHQTRSMLHHAQRDLHRLRFSPLYLAMRAWRWWKRHQAPQDIANPATPPATCVTTTSSSQSIADLRIAAHLHVYYEDIAAELFHAAATLPAQAEVFITTPHEPTALRALAHEHLGHLARIEVIQLPNQGKDVGPFIEVIHQFHLPSYDVVLKLHTKRSQNAASYLAVIRQLFGADIVDGDDWRRKLIAPIAGSATITEQTLRRFISDPELGMIGARQFLCSAPDANRNAYAALCQRLHIATHPEFFGGTMFWIRGQVLQRFIDAGITFDDFSPTDQAEVENTLEHQLERVFGALVQSYGLTLSGQ</sequence>
<dbReference type="SUPFAM" id="SSF53448">
    <property type="entry name" value="Nucleotide-diphospho-sugar transferases"/>
    <property type="match status" value="1"/>
</dbReference>
<dbReference type="EMBL" id="CP019697">
    <property type="protein sequence ID" value="AQS51405.1"/>
    <property type="molecule type" value="Genomic_DNA"/>
</dbReference>
<reference evidence="2 3" key="1">
    <citation type="submission" date="2017-01" db="EMBL/GenBank/DDBJ databases">
        <title>Complete Genome Sequence of Paenalcaligenes hominis, Isolated from a paraplegic Patient with neurogenic bladder.</title>
        <authorList>
            <person name="Mukhopadhyay R."/>
            <person name="Joaquin J."/>
            <person name="Hogue R."/>
            <person name="Kilaru A."/>
            <person name="Jospin G."/>
            <person name="Mars K."/>
            <person name="Eisen J.A."/>
            <person name="Chaturvedi V."/>
        </authorList>
    </citation>
    <scope>NUCLEOTIDE SEQUENCE [LARGE SCALE GENOMIC DNA]</scope>
    <source>
        <strain evidence="2 3">15S00501</strain>
    </source>
</reference>